<feature type="binding site" evidence="9">
    <location>
        <position position="163"/>
    </location>
    <ligand>
        <name>Zn(2+)</name>
        <dbReference type="ChEBI" id="CHEBI:29105"/>
    </ligand>
</feature>
<dbReference type="InterPro" id="IPR017853">
    <property type="entry name" value="GH"/>
</dbReference>
<dbReference type="InterPro" id="IPR029062">
    <property type="entry name" value="Class_I_gatase-like"/>
</dbReference>
<feature type="active site" description="Proton donor" evidence="7">
    <location>
        <position position="149"/>
    </location>
</feature>
<dbReference type="AlphaFoldDB" id="A0A437SV82"/>
<dbReference type="SUPFAM" id="SSF52317">
    <property type="entry name" value="Class I glutamine amidotransferase-like"/>
    <property type="match status" value="1"/>
</dbReference>
<reference evidence="11 12" key="1">
    <citation type="submission" date="2018-12" db="EMBL/GenBank/DDBJ databases">
        <authorList>
            <person name="Meng J."/>
        </authorList>
    </citation>
    <scope>NUCLEOTIDE SEQUENCE [LARGE SCALE GENOMIC DNA]</scope>
    <source>
        <strain evidence="11 12">HT111-2</strain>
    </source>
</reference>
<evidence type="ECO:0000313" key="12">
    <source>
        <dbReference type="Proteomes" id="UP000288291"/>
    </source>
</evidence>
<keyword evidence="4 6" id="KW-0378">Hydrolase</keyword>
<accession>A0A437SV82</accession>
<feature type="active site" description="Nucleophile" evidence="7">
    <location>
        <position position="313"/>
    </location>
</feature>
<name>A0A437SV82_9LACO</name>
<feature type="binding site" evidence="8">
    <location>
        <position position="148"/>
    </location>
    <ligand>
        <name>substrate</name>
    </ligand>
</feature>
<dbReference type="Pfam" id="PF02449">
    <property type="entry name" value="Glyco_hydro_42"/>
    <property type="match status" value="1"/>
</dbReference>
<evidence type="ECO:0000256" key="5">
    <source>
        <dbReference type="ARBA" id="ARBA00023295"/>
    </source>
</evidence>
<proteinExistence type="inferred from homology"/>
<evidence type="ECO:0000313" key="11">
    <source>
        <dbReference type="EMBL" id="RVU70750.1"/>
    </source>
</evidence>
<evidence type="ECO:0000256" key="3">
    <source>
        <dbReference type="ARBA" id="ARBA00012756"/>
    </source>
</evidence>
<keyword evidence="12" id="KW-1185">Reference proteome</keyword>
<dbReference type="PANTHER" id="PTHR36447:SF1">
    <property type="entry name" value="BETA-GALACTOSIDASE GANA"/>
    <property type="match status" value="1"/>
</dbReference>
<evidence type="ECO:0000259" key="10">
    <source>
        <dbReference type="PROSITE" id="PS00028"/>
    </source>
</evidence>
<dbReference type="GO" id="GO:0046872">
    <property type="term" value="F:metal ion binding"/>
    <property type="evidence" value="ECO:0007669"/>
    <property type="project" value="UniProtKB-KW"/>
</dbReference>
<dbReference type="RefSeq" id="WP_127796274.1">
    <property type="nucleotide sequence ID" value="NZ_ML136881.1"/>
</dbReference>
<dbReference type="Pfam" id="PF08533">
    <property type="entry name" value="Glyco_hydro_42C"/>
    <property type="match status" value="1"/>
</dbReference>
<dbReference type="Gene3D" id="3.20.20.80">
    <property type="entry name" value="Glycosidases"/>
    <property type="match status" value="1"/>
</dbReference>
<dbReference type="Pfam" id="PF08532">
    <property type="entry name" value="Glyco_hydro_42M"/>
    <property type="match status" value="1"/>
</dbReference>
<dbReference type="GO" id="GO:0009341">
    <property type="term" value="C:beta-galactosidase complex"/>
    <property type="evidence" value="ECO:0007669"/>
    <property type="project" value="InterPro"/>
</dbReference>
<feature type="binding site" evidence="8">
    <location>
        <position position="321"/>
    </location>
    <ligand>
        <name>substrate</name>
    </ligand>
</feature>
<evidence type="ECO:0000256" key="6">
    <source>
        <dbReference type="PIRNR" id="PIRNR001084"/>
    </source>
</evidence>
<dbReference type="CDD" id="cd03143">
    <property type="entry name" value="A4_beta-galactosidase_middle_domain"/>
    <property type="match status" value="1"/>
</dbReference>
<feature type="binding site" evidence="9">
    <location>
        <position position="160"/>
    </location>
    <ligand>
        <name>Zn(2+)</name>
        <dbReference type="ChEBI" id="CHEBI:29105"/>
    </ligand>
</feature>
<feature type="domain" description="C2H2-type" evidence="10">
    <location>
        <begin position="158"/>
        <end position="180"/>
    </location>
</feature>
<sequence>MKNELTKFLYGGDYNPEQWPAEEMSEDIKVFKEAKINSATINVFSWALLEPEEGKYDFSRLDKIIDELSEANFQIVLGTSTAAMPAWMFKKYPDIARVDYYGQRHVFAKRENFYPNSSNYQRLMRSLVTELAKRYSKNSHIVLWHINNEYSGNYDGNCYCDKCAKEFRSWLKQKYHTLKHLNEAWSMNVWSHTLTDWDQIMAPNKLGDEWGAVEGKETIVPGLSIDYFRFQSESMKKLYIMERNIIKAYHPDALVTTNFHGTPLKTIDYQAWAKEEDLVSFDSYPTYNEPSYKAAFVYDLMRSLKQKPFLLMESTPSQVNWQKFSPLKRPGQMAATEFQAIAHGADSAQFFQLKQAKGGSEKFHSAVIAHSRRTDTRVFCEVKQLGDILAKVGSTIKGSTSSAKVALYFDWNNYWAFEYIDGIIPKQSYVAVMLKYYRVFYERNIAVDVIGADADFSKYDLIVAPVLYMLDLNLADKFKSYIAHGGNLVTTYLSGMVDLSDNVYLGGYPGPLKHLTGMWVEESDAVVPEHQVKVKFKNGKVCNFDLICDLIRLNGAKVLATYDSEFYQGMPAITKNTYQNGHVWYLGGQLDQAGMTNFFDKIIEELKLPILADSINGVEVTKRVTKSGYALFFVLNMTNEVKPLPQKFLTGYHDLLGKHKVVADLKPWAIKNFVKNN</sequence>
<gene>
    <name evidence="11" type="ORF">EJK17_05755</name>
</gene>
<dbReference type="Proteomes" id="UP000288291">
    <property type="component" value="Unassembled WGS sequence"/>
</dbReference>
<comment type="caution">
    <text evidence="11">The sequence shown here is derived from an EMBL/GenBank/DDBJ whole genome shotgun (WGS) entry which is preliminary data.</text>
</comment>
<dbReference type="InterPro" id="IPR013738">
    <property type="entry name" value="Beta_galactosidase_Trimer"/>
</dbReference>
<evidence type="ECO:0000256" key="1">
    <source>
        <dbReference type="ARBA" id="ARBA00001412"/>
    </source>
</evidence>
<dbReference type="Gene3D" id="3.40.50.880">
    <property type="match status" value="1"/>
</dbReference>
<evidence type="ECO:0000256" key="8">
    <source>
        <dbReference type="PIRSR" id="PIRSR001084-2"/>
    </source>
</evidence>
<dbReference type="PROSITE" id="PS00028">
    <property type="entry name" value="ZINC_FINGER_C2H2_1"/>
    <property type="match status" value="1"/>
</dbReference>
<keyword evidence="9" id="KW-0862">Zinc</keyword>
<dbReference type="GO" id="GO:0006012">
    <property type="term" value="P:galactose metabolic process"/>
    <property type="evidence" value="ECO:0007669"/>
    <property type="project" value="InterPro"/>
</dbReference>
<dbReference type="InterPro" id="IPR013739">
    <property type="entry name" value="Beta_galactosidase_C"/>
</dbReference>
<dbReference type="PIRSF" id="PIRSF001084">
    <property type="entry name" value="B-galactosidase"/>
    <property type="match status" value="1"/>
</dbReference>
<dbReference type="InterPro" id="IPR013087">
    <property type="entry name" value="Znf_C2H2_type"/>
</dbReference>
<evidence type="ECO:0000256" key="9">
    <source>
        <dbReference type="PIRSR" id="PIRSR001084-3"/>
    </source>
</evidence>
<feature type="binding site" evidence="9">
    <location>
        <position position="158"/>
    </location>
    <ligand>
        <name>Zn(2+)</name>
        <dbReference type="ChEBI" id="CHEBI:29105"/>
    </ligand>
</feature>
<comment type="similarity">
    <text evidence="2 6">Belongs to the glycosyl hydrolase 42 family.</text>
</comment>
<dbReference type="EC" id="3.2.1.23" evidence="3 6"/>
<evidence type="ECO:0000256" key="7">
    <source>
        <dbReference type="PIRSR" id="PIRSR001084-1"/>
    </source>
</evidence>
<organism evidence="11 12">
    <name type="scientific">Lactobacillus xujianguonis</name>
    <dbReference type="NCBI Taxonomy" id="2495899"/>
    <lineage>
        <taxon>Bacteria</taxon>
        <taxon>Bacillati</taxon>
        <taxon>Bacillota</taxon>
        <taxon>Bacilli</taxon>
        <taxon>Lactobacillales</taxon>
        <taxon>Lactobacillaceae</taxon>
        <taxon>Lactobacillus</taxon>
    </lineage>
</organism>
<dbReference type="GO" id="GO:0004565">
    <property type="term" value="F:beta-galactosidase activity"/>
    <property type="evidence" value="ECO:0007669"/>
    <property type="project" value="UniProtKB-EC"/>
</dbReference>
<dbReference type="EMBL" id="RXIA01000013">
    <property type="protein sequence ID" value="RVU70750.1"/>
    <property type="molecule type" value="Genomic_DNA"/>
</dbReference>
<protein>
    <recommendedName>
        <fullName evidence="3 6">Beta-galactosidase</fullName>
        <shortName evidence="6">Beta-gal</shortName>
        <ecNumber evidence="3 6">3.2.1.23</ecNumber>
    </recommendedName>
</protein>
<feature type="binding site" evidence="8">
    <location>
        <position position="110"/>
    </location>
    <ligand>
        <name>substrate</name>
    </ligand>
</feature>
<dbReference type="SUPFAM" id="SSF51445">
    <property type="entry name" value="(Trans)glycosidases"/>
    <property type="match status" value="1"/>
</dbReference>
<keyword evidence="9" id="KW-0479">Metal-binding</keyword>
<dbReference type="PANTHER" id="PTHR36447">
    <property type="entry name" value="BETA-GALACTOSIDASE GANA"/>
    <property type="match status" value="1"/>
</dbReference>
<dbReference type="InterPro" id="IPR003476">
    <property type="entry name" value="Glyco_hydro_42"/>
</dbReference>
<evidence type="ECO:0000256" key="2">
    <source>
        <dbReference type="ARBA" id="ARBA00005940"/>
    </source>
</evidence>
<comment type="catalytic activity">
    <reaction evidence="1 6">
        <text>Hydrolysis of terminal non-reducing beta-D-galactose residues in beta-D-galactosides.</text>
        <dbReference type="EC" id="3.2.1.23"/>
    </reaction>
</comment>
<dbReference type="InterPro" id="IPR013529">
    <property type="entry name" value="Glyco_hydro_42_N"/>
</dbReference>
<evidence type="ECO:0000256" key="4">
    <source>
        <dbReference type="ARBA" id="ARBA00022801"/>
    </source>
</evidence>
<keyword evidence="5 6" id="KW-0326">Glycosidase</keyword>